<keyword evidence="2" id="KW-1185">Reference proteome</keyword>
<sequence>MAAAAACLAHEDLVSMMAAGTTAVSTHCDDATLRLLRAFGGGLGFDDPRVLHLSDGGGGGPRTQVPCPLRLYAPLRRVAHAQFQRQCGWLGGFSHLSTAIAGDFLEPFRAFATQKEGDLASGAGGQLQLWRVGLHLLEHIGGDVQPSPHCPGNYTLRFLRYVRSALLETNPMAGNWLRKFLLLNVLIPCYWFAGLSKLRTTDISCVPHNIDAFYFLDESGIQRNAAALKIWEKRGWKVMSYDMIPGTEGVDSARLTGKELKFAPPKWLASGYDWLVFHDSIRYIDLSNLTSFLVERQSHALVLLDYCRVLSKCCGRDGWFCMNLQVSHYSRKSNFDK</sequence>
<proteinExistence type="predicted"/>
<evidence type="ECO:0000313" key="2">
    <source>
        <dbReference type="Proteomes" id="UP001642464"/>
    </source>
</evidence>
<comment type="caution">
    <text evidence="1">The sequence shown here is derived from an EMBL/GenBank/DDBJ whole genome shotgun (WGS) entry which is preliminary data.</text>
</comment>
<accession>A0ABP0ITZ0</accession>
<protein>
    <submittedName>
        <fullName evidence="1">SEC14 cytosolic factor</fullName>
    </submittedName>
</protein>
<feature type="non-terminal residue" evidence="1">
    <location>
        <position position="337"/>
    </location>
</feature>
<reference evidence="1 2" key="1">
    <citation type="submission" date="2024-02" db="EMBL/GenBank/DDBJ databases">
        <authorList>
            <person name="Chen Y."/>
            <person name="Shah S."/>
            <person name="Dougan E. K."/>
            <person name="Thang M."/>
            <person name="Chan C."/>
        </authorList>
    </citation>
    <scope>NUCLEOTIDE SEQUENCE [LARGE SCALE GENOMIC DNA]</scope>
</reference>
<dbReference type="Proteomes" id="UP001642464">
    <property type="component" value="Unassembled WGS sequence"/>
</dbReference>
<evidence type="ECO:0000313" key="1">
    <source>
        <dbReference type="EMBL" id="CAK9005550.1"/>
    </source>
</evidence>
<name>A0ABP0ITZ0_9DINO</name>
<dbReference type="EMBL" id="CAXAMM010004974">
    <property type="protein sequence ID" value="CAK9005550.1"/>
    <property type="molecule type" value="Genomic_DNA"/>
</dbReference>
<organism evidence="1 2">
    <name type="scientific">Durusdinium trenchii</name>
    <dbReference type="NCBI Taxonomy" id="1381693"/>
    <lineage>
        <taxon>Eukaryota</taxon>
        <taxon>Sar</taxon>
        <taxon>Alveolata</taxon>
        <taxon>Dinophyceae</taxon>
        <taxon>Suessiales</taxon>
        <taxon>Symbiodiniaceae</taxon>
        <taxon>Durusdinium</taxon>
    </lineage>
</organism>
<gene>
    <name evidence="1" type="ORF">SCF082_LOCUS8656</name>
</gene>